<organism evidence="1 2">
    <name type="scientific">Panagrolaimus sp. ES5</name>
    <dbReference type="NCBI Taxonomy" id="591445"/>
    <lineage>
        <taxon>Eukaryota</taxon>
        <taxon>Metazoa</taxon>
        <taxon>Ecdysozoa</taxon>
        <taxon>Nematoda</taxon>
        <taxon>Chromadorea</taxon>
        <taxon>Rhabditida</taxon>
        <taxon>Tylenchina</taxon>
        <taxon>Panagrolaimomorpha</taxon>
        <taxon>Panagrolaimoidea</taxon>
        <taxon>Panagrolaimidae</taxon>
        <taxon>Panagrolaimus</taxon>
    </lineage>
</organism>
<proteinExistence type="predicted"/>
<protein>
    <submittedName>
        <fullName evidence="2">Uncharacterized protein</fullName>
    </submittedName>
</protein>
<accession>A0AC34FY75</accession>
<dbReference type="Proteomes" id="UP000887579">
    <property type="component" value="Unplaced"/>
</dbReference>
<reference evidence="2" key="1">
    <citation type="submission" date="2022-11" db="UniProtKB">
        <authorList>
            <consortium name="WormBaseParasite"/>
        </authorList>
    </citation>
    <scope>IDENTIFICATION</scope>
</reference>
<evidence type="ECO:0000313" key="1">
    <source>
        <dbReference type="Proteomes" id="UP000887579"/>
    </source>
</evidence>
<sequence length="481" mass="53127">MVSNINEMFSFGNFTNSNSSTTSSIPESASSSNSSSNCWTTFNNGENNSTTNTSSTTPSSTPTATTTTTAATSFGAITAAVSPPEYKLFEIKAEQMSPINSIHSSNSGPNSASFIDSKEGILTSFGNPLSEPQRPQSDLNVYSKCTVCEDVADGYHFSALSCAACSAFFRRSIADQKTYACVTRNCNVSINSRKHGVICRYCRFQKCIFAGMCPDAPYPTITTLRRGGKGARTSQARGPHVPLLNEMSGARRTLGNHRMMNINCPPSTNSSTPSSTLTTTISNPFTMLEKEFVLFKKFCEQVGMLNGIITDNDHWQFSTELQNLFLTWVIFESVHATIRFGGIQTNRAYSGDLSNIDIDESSLTAYLSDGNMRDAASMARFAYPVLQFFNMHLCRNVQNMRLDEKEAAALMSLLLINQVKSRPVEPFKHQIFKELGEHYRNYEVDASVRLANIVLIISTFDEALGKAKEFLTCWNLFSFKF</sequence>
<name>A0AC34FY75_9BILA</name>
<evidence type="ECO:0000313" key="2">
    <source>
        <dbReference type="WBParaSite" id="ES5_v2.g22395.t1"/>
    </source>
</evidence>
<dbReference type="WBParaSite" id="ES5_v2.g22395.t1">
    <property type="protein sequence ID" value="ES5_v2.g22395.t1"/>
    <property type="gene ID" value="ES5_v2.g22395"/>
</dbReference>